<name>A0A5N5HKN7_9ROSA</name>
<evidence type="ECO:0000313" key="2">
    <source>
        <dbReference type="Proteomes" id="UP000327157"/>
    </source>
</evidence>
<evidence type="ECO:0000313" key="1">
    <source>
        <dbReference type="EMBL" id="KAB2628479.1"/>
    </source>
</evidence>
<gene>
    <name evidence="1" type="ORF">D8674_033274</name>
</gene>
<dbReference type="AlphaFoldDB" id="A0A5N5HKN7"/>
<keyword evidence="2" id="KW-1185">Reference proteome</keyword>
<sequence length="179" mass="20211">MSLGSGQAARGSSFKKWVAIAIARVRLGKKKLLCSPAYNQAVKGSEAQQPKGYRRWAEALEGQHVCWHLYQTEGLKPMHQGPKQQAWSNLIRNCGNWTRSDSDDMKSVRPCILDLQQCDLVAAMRGVVLLQLCRVLDIQTKEIIGHGTKKDGLYYVDDVVPRRANLVYASHNSNLQQWY</sequence>
<organism evidence="1 2">
    <name type="scientific">Pyrus ussuriensis x Pyrus communis</name>
    <dbReference type="NCBI Taxonomy" id="2448454"/>
    <lineage>
        <taxon>Eukaryota</taxon>
        <taxon>Viridiplantae</taxon>
        <taxon>Streptophyta</taxon>
        <taxon>Embryophyta</taxon>
        <taxon>Tracheophyta</taxon>
        <taxon>Spermatophyta</taxon>
        <taxon>Magnoliopsida</taxon>
        <taxon>eudicotyledons</taxon>
        <taxon>Gunneridae</taxon>
        <taxon>Pentapetalae</taxon>
        <taxon>rosids</taxon>
        <taxon>fabids</taxon>
        <taxon>Rosales</taxon>
        <taxon>Rosaceae</taxon>
        <taxon>Amygdaloideae</taxon>
        <taxon>Maleae</taxon>
        <taxon>Pyrus</taxon>
    </lineage>
</organism>
<reference evidence="1 2" key="1">
    <citation type="submission" date="2019-09" db="EMBL/GenBank/DDBJ databases">
        <authorList>
            <person name="Ou C."/>
        </authorList>
    </citation>
    <scope>NUCLEOTIDE SEQUENCE [LARGE SCALE GENOMIC DNA]</scope>
    <source>
        <strain evidence="1">S2</strain>
        <tissue evidence="1">Leaf</tissue>
    </source>
</reference>
<dbReference type="Proteomes" id="UP000327157">
    <property type="component" value="Chromosome 8"/>
</dbReference>
<protein>
    <submittedName>
        <fullName evidence="1">Uncharacterized protein</fullName>
    </submittedName>
</protein>
<dbReference type="EMBL" id="SMOL01000148">
    <property type="protein sequence ID" value="KAB2628479.1"/>
    <property type="molecule type" value="Genomic_DNA"/>
</dbReference>
<reference evidence="2" key="2">
    <citation type="submission" date="2019-10" db="EMBL/GenBank/DDBJ databases">
        <title>A de novo genome assembly of a pear dwarfing rootstock.</title>
        <authorList>
            <person name="Wang F."/>
            <person name="Wang J."/>
            <person name="Li S."/>
            <person name="Zhang Y."/>
            <person name="Fang M."/>
            <person name="Ma L."/>
            <person name="Zhao Y."/>
            <person name="Jiang S."/>
        </authorList>
    </citation>
    <scope>NUCLEOTIDE SEQUENCE [LARGE SCALE GENOMIC DNA]</scope>
</reference>
<reference evidence="1 2" key="3">
    <citation type="submission" date="2019-11" db="EMBL/GenBank/DDBJ databases">
        <title>A de novo genome assembly of a pear dwarfing rootstock.</title>
        <authorList>
            <person name="Wang F."/>
            <person name="Wang J."/>
            <person name="Li S."/>
            <person name="Zhang Y."/>
            <person name="Fang M."/>
            <person name="Ma L."/>
            <person name="Zhao Y."/>
            <person name="Jiang S."/>
        </authorList>
    </citation>
    <scope>NUCLEOTIDE SEQUENCE [LARGE SCALE GENOMIC DNA]</scope>
    <source>
        <strain evidence="1">S2</strain>
        <tissue evidence="1">Leaf</tissue>
    </source>
</reference>
<comment type="caution">
    <text evidence="1">The sequence shown here is derived from an EMBL/GenBank/DDBJ whole genome shotgun (WGS) entry which is preliminary data.</text>
</comment>
<proteinExistence type="predicted"/>
<accession>A0A5N5HKN7</accession>